<dbReference type="Proteomes" id="UP000479987">
    <property type="component" value="Unassembled WGS sequence"/>
</dbReference>
<evidence type="ECO:0000256" key="8">
    <source>
        <dbReference type="ARBA" id="ARBA00023170"/>
    </source>
</evidence>
<comment type="subcellular location">
    <subcellularLocation>
        <location evidence="1 10">Cell membrane</location>
        <topology evidence="1 10">Multi-pass membrane protein</topology>
    </subcellularLocation>
</comment>
<dbReference type="GO" id="GO:0007165">
    <property type="term" value="P:signal transduction"/>
    <property type="evidence" value="ECO:0007669"/>
    <property type="project" value="UniProtKB-KW"/>
</dbReference>
<evidence type="ECO:0000256" key="1">
    <source>
        <dbReference type="ARBA" id="ARBA00004651"/>
    </source>
</evidence>
<keyword evidence="4 10" id="KW-0812">Transmembrane</keyword>
<feature type="transmembrane region" description="Helical" evidence="10">
    <location>
        <begin position="125"/>
        <end position="146"/>
    </location>
</feature>
<protein>
    <recommendedName>
        <fullName evidence="10">Odorant receptor</fullName>
    </recommendedName>
</protein>
<evidence type="ECO:0000256" key="9">
    <source>
        <dbReference type="ARBA" id="ARBA00023224"/>
    </source>
</evidence>
<evidence type="ECO:0000256" key="3">
    <source>
        <dbReference type="ARBA" id="ARBA00022606"/>
    </source>
</evidence>
<dbReference type="Pfam" id="PF02949">
    <property type="entry name" value="7tm_6"/>
    <property type="match status" value="1"/>
</dbReference>
<keyword evidence="2" id="KW-1003">Cell membrane</keyword>
<keyword evidence="7 10" id="KW-0472">Membrane</keyword>
<reference evidence="11 12" key="1">
    <citation type="submission" date="2019-08" db="EMBL/GenBank/DDBJ databases">
        <title>High quality draft denovo assembly of Nylanderia fulva.</title>
        <authorList>
            <person name="Vargo E.L."/>
            <person name="Tarone A.M."/>
            <person name="Konganti K.R."/>
        </authorList>
    </citation>
    <scope>NUCLEOTIDE SEQUENCE [LARGE SCALE GENOMIC DNA]</scope>
    <source>
        <strain evidence="11">TAMU-Nful-2015</strain>
        <tissue evidence="11">Whole body</tissue>
    </source>
</reference>
<dbReference type="GO" id="GO:0005549">
    <property type="term" value="F:odorant binding"/>
    <property type="evidence" value="ECO:0007669"/>
    <property type="project" value="InterPro"/>
</dbReference>
<keyword evidence="6 10" id="KW-1133">Transmembrane helix</keyword>
<dbReference type="GO" id="GO:0005886">
    <property type="term" value="C:plasma membrane"/>
    <property type="evidence" value="ECO:0007669"/>
    <property type="project" value="UniProtKB-SubCell"/>
</dbReference>
<evidence type="ECO:0000256" key="6">
    <source>
        <dbReference type="ARBA" id="ARBA00022989"/>
    </source>
</evidence>
<feature type="transmembrane region" description="Helical" evidence="10">
    <location>
        <begin position="25"/>
        <end position="46"/>
    </location>
</feature>
<comment type="similarity">
    <text evidence="10">Belongs to the insect chemoreceptor superfamily. Heteromeric odorant receptor channel (TC 1.A.69) family.</text>
</comment>
<accession>A0A6G1LPS4</accession>
<keyword evidence="9 10" id="KW-0807">Transducer</keyword>
<comment type="caution">
    <text evidence="10">Lacks conserved residue(s) required for the propagation of feature annotation.</text>
</comment>
<organism evidence="11 12">
    <name type="scientific">Nylanderia fulva</name>
    <dbReference type="NCBI Taxonomy" id="613905"/>
    <lineage>
        <taxon>Eukaryota</taxon>
        <taxon>Metazoa</taxon>
        <taxon>Ecdysozoa</taxon>
        <taxon>Arthropoda</taxon>
        <taxon>Hexapoda</taxon>
        <taxon>Insecta</taxon>
        <taxon>Pterygota</taxon>
        <taxon>Neoptera</taxon>
        <taxon>Endopterygota</taxon>
        <taxon>Hymenoptera</taxon>
        <taxon>Apocrita</taxon>
        <taxon>Aculeata</taxon>
        <taxon>Formicoidea</taxon>
        <taxon>Formicidae</taxon>
        <taxon>Formicinae</taxon>
        <taxon>Nylanderia</taxon>
    </lineage>
</organism>
<evidence type="ECO:0000313" key="11">
    <source>
        <dbReference type="EMBL" id="KAF3054234.1"/>
    </source>
</evidence>
<feature type="transmembrane region" description="Helical" evidence="10">
    <location>
        <begin position="252"/>
        <end position="275"/>
    </location>
</feature>
<dbReference type="AlphaFoldDB" id="A0A6G1LPS4"/>
<dbReference type="PANTHER" id="PTHR21137:SF35">
    <property type="entry name" value="ODORANT RECEPTOR 19A-RELATED"/>
    <property type="match status" value="1"/>
</dbReference>
<feature type="transmembrane region" description="Helical" evidence="10">
    <location>
        <begin position="66"/>
        <end position="85"/>
    </location>
</feature>
<keyword evidence="12" id="KW-1185">Reference proteome</keyword>
<keyword evidence="8 10" id="KW-0675">Receptor</keyword>
<evidence type="ECO:0000256" key="5">
    <source>
        <dbReference type="ARBA" id="ARBA00022725"/>
    </source>
</evidence>
<evidence type="ECO:0000313" key="12">
    <source>
        <dbReference type="Proteomes" id="UP000479987"/>
    </source>
</evidence>
<evidence type="ECO:0000256" key="10">
    <source>
        <dbReference type="RuleBase" id="RU351113"/>
    </source>
</evidence>
<comment type="caution">
    <text evidence="11">The sequence shown here is derived from an EMBL/GenBank/DDBJ whole genome shotgun (WGS) entry which is preliminary data.</text>
</comment>
<name>A0A6G1LPS4_9HYME</name>
<sequence>MDILPVNFKVLWFCGAWKERKDDNIVVACLHSCYKYAIFFLIYQFTIFEVIEVIRTRDQINELTEGLFLASTYVTLCLKYANFLLRKNDISKLLDCLRVKMCQPRNLTEKMIIETHSRKAKWSSLIFLFMSQVTAMGFMIIPILGFGKDEWILPTKAYVPYSVSEVFPYVATYLQQSAALFYAVMLNVSFDSLVYGFTIHACGQIELICRRLSDNIRASVNFKKGSDTNTSIEECVRHHVLVHTFVKKVGALFIWTVMVLFLFSLIILCTSIFLISKTKLFSIEFLSLILYFISMMLQVFLYCWYGNELELKSKSIANSIYFSNWTLTTLRERRSLILIMINSQRGLMFSNNRMFSLSLDTFTWIFKTSYSAFNLLQQASN</sequence>
<proteinExistence type="inferred from homology"/>
<evidence type="ECO:0000256" key="7">
    <source>
        <dbReference type="ARBA" id="ARBA00023136"/>
    </source>
</evidence>
<feature type="transmembrane region" description="Helical" evidence="10">
    <location>
        <begin position="281"/>
        <end position="305"/>
    </location>
</feature>
<keyword evidence="3 10" id="KW-0716">Sensory transduction</keyword>
<keyword evidence="5 10" id="KW-0552">Olfaction</keyword>
<dbReference type="PANTHER" id="PTHR21137">
    <property type="entry name" value="ODORANT RECEPTOR"/>
    <property type="match status" value="1"/>
</dbReference>
<dbReference type="GO" id="GO:0004984">
    <property type="term" value="F:olfactory receptor activity"/>
    <property type="evidence" value="ECO:0007669"/>
    <property type="project" value="InterPro"/>
</dbReference>
<evidence type="ECO:0000256" key="2">
    <source>
        <dbReference type="ARBA" id="ARBA00022475"/>
    </source>
</evidence>
<dbReference type="InterPro" id="IPR004117">
    <property type="entry name" value="7tm6_olfct_rcpt"/>
</dbReference>
<dbReference type="OrthoDB" id="6597368at2759"/>
<dbReference type="EMBL" id="SGBU01000086">
    <property type="protein sequence ID" value="KAF3054234.1"/>
    <property type="molecule type" value="Genomic_DNA"/>
</dbReference>
<gene>
    <name evidence="11" type="primary">Or-025</name>
    <name evidence="11" type="synonym">Nful_v1.0-Or-025</name>
    <name evidence="11" type="ORF">NFUL_NFUL000414</name>
</gene>
<evidence type="ECO:0000256" key="4">
    <source>
        <dbReference type="ARBA" id="ARBA00022692"/>
    </source>
</evidence>